<organism evidence="3 4">
    <name type="scientific">Robinsoniella peoriensis</name>
    <dbReference type="NCBI Taxonomy" id="180332"/>
    <lineage>
        <taxon>Bacteria</taxon>
        <taxon>Bacillati</taxon>
        <taxon>Bacillota</taxon>
        <taxon>Clostridia</taxon>
        <taxon>Lachnospirales</taxon>
        <taxon>Lachnospiraceae</taxon>
        <taxon>Robinsoniella</taxon>
    </lineage>
</organism>
<dbReference type="InterPro" id="IPR050764">
    <property type="entry name" value="CbbQ/NirQ/NorQ/GpvN"/>
</dbReference>
<evidence type="ECO:0000259" key="1">
    <source>
        <dbReference type="Pfam" id="PF07726"/>
    </source>
</evidence>
<dbReference type="PANTHER" id="PTHR42759:SF5">
    <property type="entry name" value="METHANOL DEHYDROGENASE REGULATOR"/>
    <property type="match status" value="1"/>
</dbReference>
<evidence type="ECO:0000313" key="4">
    <source>
        <dbReference type="Proteomes" id="UP000306509"/>
    </source>
</evidence>
<dbReference type="Proteomes" id="UP000306509">
    <property type="component" value="Unassembled WGS sequence"/>
</dbReference>
<dbReference type="Gene3D" id="1.10.8.80">
    <property type="entry name" value="Magnesium chelatase subunit I, C-Terminal domain"/>
    <property type="match status" value="1"/>
</dbReference>
<dbReference type="Gene3D" id="3.40.50.300">
    <property type="entry name" value="P-loop containing nucleotide triphosphate hydrolases"/>
    <property type="match status" value="1"/>
</dbReference>
<dbReference type="Pfam" id="PF17863">
    <property type="entry name" value="AAA_lid_2"/>
    <property type="match status" value="1"/>
</dbReference>
<accession>A0A4U8QAG3</accession>
<dbReference type="PIRSF" id="PIRSF002849">
    <property type="entry name" value="AAA_ATPase_chaperone_MoxR_prd"/>
    <property type="match status" value="1"/>
</dbReference>
<reference evidence="3 4" key="1">
    <citation type="journal article" date="2019" name="Anaerobe">
        <title>Detection of Robinsoniella peoriensis in multiple bone samples of a trauma patient.</title>
        <authorList>
            <person name="Schrottner P."/>
            <person name="Hartwich K."/>
            <person name="Bunk B."/>
            <person name="Schober I."/>
            <person name="Helbig S."/>
            <person name="Rudolph W.W."/>
            <person name="Gunzer F."/>
        </authorList>
    </citation>
    <scope>NUCLEOTIDE SEQUENCE [LARGE SCALE GENOMIC DNA]</scope>
    <source>
        <strain evidence="3 4">DSM 106044</strain>
    </source>
</reference>
<dbReference type="GO" id="GO:0005524">
    <property type="term" value="F:ATP binding"/>
    <property type="evidence" value="ECO:0007669"/>
    <property type="project" value="InterPro"/>
</dbReference>
<keyword evidence="4" id="KW-1185">Reference proteome</keyword>
<name>A0A4U8QAG3_9FIRM</name>
<dbReference type="Pfam" id="PF07726">
    <property type="entry name" value="AAA_3"/>
    <property type="match status" value="1"/>
</dbReference>
<dbReference type="PANTHER" id="PTHR42759">
    <property type="entry name" value="MOXR FAMILY PROTEIN"/>
    <property type="match status" value="1"/>
</dbReference>
<dbReference type="RefSeq" id="WP_138002260.1">
    <property type="nucleotide sequence ID" value="NZ_QGQD01000038.1"/>
</dbReference>
<dbReference type="STRING" id="180332.GCA_000797495_03381"/>
<dbReference type="GO" id="GO:0016887">
    <property type="term" value="F:ATP hydrolysis activity"/>
    <property type="evidence" value="ECO:0007669"/>
    <property type="project" value="InterPro"/>
</dbReference>
<dbReference type="InterPro" id="IPR011703">
    <property type="entry name" value="ATPase_AAA-3"/>
</dbReference>
<evidence type="ECO:0000313" key="3">
    <source>
        <dbReference type="EMBL" id="TLD01454.1"/>
    </source>
</evidence>
<sequence>MNQKILQLVGNIEQVIVGKKLPVIKVVLAMLCNGHVLIEDVPGTGKTQLILALSQSVSGVFHRLQLTPDIMPSDIIGYTMIDPETKKMVYRDGVVNCNFLLADEINRASPKVQSGLLEVMEENQISVDGKTYPLPEPFITFATQNPVENFGTYHLPEAQMDRFFMRLSIGYPNHASEMEILNKNSARSLKSPLNPVWNIEDVTSIQKEVEQVRVQDEVKKYILDLVQATRSNENVSLAVSPRGSISLFKAAKGLAYMDDRDYATPNDVRAIAVDILAHRMILSRKGKVKFKDSRSFINYLLENISVTS</sequence>
<evidence type="ECO:0000259" key="2">
    <source>
        <dbReference type="Pfam" id="PF17863"/>
    </source>
</evidence>
<dbReference type="SUPFAM" id="SSF52540">
    <property type="entry name" value="P-loop containing nucleoside triphosphate hydrolases"/>
    <property type="match status" value="1"/>
</dbReference>
<dbReference type="InterPro" id="IPR041628">
    <property type="entry name" value="ChlI/MoxR_AAA_lid"/>
</dbReference>
<feature type="domain" description="ATPase AAA-3" evidence="1">
    <location>
        <begin position="35"/>
        <end position="165"/>
    </location>
</feature>
<dbReference type="EMBL" id="QGQD01000038">
    <property type="protein sequence ID" value="TLD01454.1"/>
    <property type="molecule type" value="Genomic_DNA"/>
</dbReference>
<dbReference type="InterPro" id="IPR027417">
    <property type="entry name" value="P-loop_NTPase"/>
</dbReference>
<gene>
    <name evidence="3" type="ORF">DSM106044_01674</name>
</gene>
<feature type="domain" description="ChlI/MoxR AAA lid" evidence="2">
    <location>
        <begin position="227"/>
        <end position="284"/>
    </location>
</feature>
<proteinExistence type="predicted"/>
<protein>
    <submittedName>
        <fullName evidence="3">Magnesium chelatase ATPase subunit D</fullName>
    </submittedName>
</protein>
<comment type="caution">
    <text evidence="3">The sequence shown here is derived from an EMBL/GenBank/DDBJ whole genome shotgun (WGS) entry which is preliminary data.</text>
</comment>
<dbReference type="AlphaFoldDB" id="A0A4U8QAG3"/>